<dbReference type="AlphaFoldDB" id="A0A401THG0"/>
<accession>A0A401THG0</accession>
<dbReference type="EMBL" id="BEZZ01079076">
    <property type="protein sequence ID" value="GCC42038.1"/>
    <property type="molecule type" value="Genomic_DNA"/>
</dbReference>
<dbReference type="OrthoDB" id="5962185at2759"/>
<dbReference type="Proteomes" id="UP000287033">
    <property type="component" value="Unassembled WGS sequence"/>
</dbReference>
<proteinExistence type="predicted"/>
<dbReference type="SMART" id="SM00462">
    <property type="entry name" value="PTB"/>
    <property type="match status" value="1"/>
</dbReference>
<evidence type="ECO:0000313" key="3">
    <source>
        <dbReference type="Proteomes" id="UP000287033"/>
    </source>
</evidence>
<dbReference type="OMA" id="TPCEKGA"/>
<dbReference type="PANTHER" id="PTHR11232:SF34">
    <property type="entry name" value="PROTEIN FAM43B"/>
    <property type="match status" value="1"/>
</dbReference>
<feature type="domain" description="PID" evidence="1">
    <location>
        <begin position="68"/>
        <end position="207"/>
    </location>
</feature>
<sequence length="315" mass="35602">MLPWRKSKLVLLDEENQAKAKSLPGGGLSYSSLLSSLVRACPGIWPQCPLPRLGNMFRSRRQKLQLTRDAPSYTVWYLGNAVTFTARGEGCTEQAVARIWARCEQGTAGTKMKLTIGPHGIRMRQAEYKCKQIGHLYLLHRITYCAADGQRRRVLAWVYRHQVKHKAVVLRCHAVLLCKAARAQELAAQLQQLSRSAFADFKRLKRQDDARHRQQQRLGQGMVPLVPIRKLLNSQCPYRPPLERARSGLRLMPIAEDVAGEEQEERGLEPGTDSGITNVCHQLSSWHIDPSLHQPPRLYPLPLGQALGTARERVD</sequence>
<gene>
    <name evidence="2" type="ORF">chiPu_0026424</name>
</gene>
<dbReference type="InterPro" id="IPR051133">
    <property type="entry name" value="Adapter_Engulfment-Domain"/>
</dbReference>
<dbReference type="PANTHER" id="PTHR11232">
    <property type="entry name" value="PHOSPHOTYROSINE INTERACTION DOMAIN-CONTAINING FAMILY MEMBER"/>
    <property type="match status" value="1"/>
</dbReference>
<dbReference type="Pfam" id="PF14719">
    <property type="entry name" value="PID_2"/>
    <property type="match status" value="1"/>
</dbReference>
<comment type="caution">
    <text evidence="2">The sequence shown here is derived from an EMBL/GenBank/DDBJ whole genome shotgun (WGS) entry which is preliminary data.</text>
</comment>
<evidence type="ECO:0000313" key="2">
    <source>
        <dbReference type="EMBL" id="GCC42038.1"/>
    </source>
</evidence>
<evidence type="ECO:0000259" key="1">
    <source>
        <dbReference type="SMART" id="SM00462"/>
    </source>
</evidence>
<dbReference type="InterPro" id="IPR011993">
    <property type="entry name" value="PH-like_dom_sf"/>
</dbReference>
<reference evidence="2 3" key="1">
    <citation type="journal article" date="2018" name="Nat. Ecol. Evol.">
        <title>Shark genomes provide insights into elasmobranch evolution and the origin of vertebrates.</title>
        <authorList>
            <person name="Hara Y"/>
            <person name="Yamaguchi K"/>
            <person name="Onimaru K"/>
            <person name="Kadota M"/>
            <person name="Koyanagi M"/>
            <person name="Keeley SD"/>
            <person name="Tatsumi K"/>
            <person name="Tanaka K"/>
            <person name="Motone F"/>
            <person name="Kageyama Y"/>
            <person name="Nozu R"/>
            <person name="Adachi N"/>
            <person name="Nishimura O"/>
            <person name="Nakagawa R"/>
            <person name="Tanegashima C"/>
            <person name="Kiyatake I"/>
            <person name="Matsumoto R"/>
            <person name="Murakumo K"/>
            <person name="Nishida K"/>
            <person name="Terakita A"/>
            <person name="Kuratani S"/>
            <person name="Sato K"/>
            <person name="Hyodo S Kuraku.S."/>
        </authorList>
    </citation>
    <scope>NUCLEOTIDE SEQUENCE [LARGE SCALE GENOMIC DNA]</scope>
</reference>
<protein>
    <recommendedName>
        <fullName evidence="1">PID domain-containing protein</fullName>
    </recommendedName>
</protein>
<dbReference type="InterPro" id="IPR006020">
    <property type="entry name" value="PTB/PI_dom"/>
</dbReference>
<organism evidence="2 3">
    <name type="scientific">Chiloscyllium punctatum</name>
    <name type="common">Brownbanded bambooshark</name>
    <name type="synonym">Hemiscyllium punctatum</name>
    <dbReference type="NCBI Taxonomy" id="137246"/>
    <lineage>
        <taxon>Eukaryota</taxon>
        <taxon>Metazoa</taxon>
        <taxon>Chordata</taxon>
        <taxon>Craniata</taxon>
        <taxon>Vertebrata</taxon>
        <taxon>Chondrichthyes</taxon>
        <taxon>Elasmobranchii</taxon>
        <taxon>Galeomorphii</taxon>
        <taxon>Galeoidea</taxon>
        <taxon>Orectolobiformes</taxon>
        <taxon>Hemiscylliidae</taxon>
        <taxon>Chiloscyllium</taxon>
    </lineage>
</organism>
<name>A0A401THG0_CHIPU</name>
<dbReference type="Gene3D" id="2.30.29.30">
    <property type="entry name" value="Pleckstrin-homology domain (PH domain)/Phosphotyrosine-binding domain (PTB)"/>
    <property type="match status" value="1"/>
</dbReference>
<dbReference type="SUPFAM" id="SSF50729">
    <property type="entry name" value="PH domain-like"/>
    <property type="match status" value="1"/>
</dbReference>
<keyword evidence="3" id="KW-1185">Reference proteome</keyword>